<dbReference type="EMBL" id="BK015717">
    <property type="protein sequence ID" value="DAE21800.1"/>
    <property type="molecule type" value="Genomic_DNA"/>
</dbReference>
<feature type="domain" description="TET-Associated Glycosyltransferase" evidence="1">
    <location>
        <begin position="5"/>
        <end position="204"/>
    </location>
</feature>
<accession>A0A8S5QRU0</accession>
<organism evidence="2">
    <name type="scientific">Siphoviridae sp. ct2773</name>
    <dbReference type="NCBI Taxonomy" id="2826275"/>
    <lineage>
        <taxon>Viruses</taxon>
        <taxon>Duplodnaviria</taxon>
        <taxon>Heunggongvirae</taxon>
        <taxon>Uroviricota</taxon>
        <taxon>Caudoviricetes</taxon>
    </lineage>
</organism>
<proteinExistence type="predicted"/>
<name>A0A8S5QRU0_9CAUD</name>
<dbReference type="InterPro" id="IPR049100">
    <property type="entry name" value="TAGT"/>
</dbReference>
<evidence type="ECO:0000259" key="1">
    <source>
        <dbReference type="Pfam" id="PF20691"/>
    </source>
</evidence>
<protein>
    <recommendedName>
        <fullName evidence="1">TET-Associated Glycosyltransferase domain-containing protein</fullName>
    </recommendedName>
</protein>
<reference evidence="2" key="1">
    <citation type="journal article" date="2021" name="Proc. Natl. Acad. Sci. U.S.A.">
        <title>A Catalog of Tens of Thousands of Viruses from Human Metagenomes Reveals Hidden Associations with Chronic Diseases.</title>
        <authorList>
            <person name="Tisza M.J."/>
            <person name="Buck C.B."/>
        </authorList>
    </citation>
    <scope>NUCLEOTIDE SEQUENCE</scope>
    <source>
        <strain evidence="2">Ct2773</strain>
    </source>
</reference>
<sequence length="280" mass="31304">MRSDFAVLILTHGRAHDQVTFHELEKHGYSGKAYLVIDDLDEQRAEYERLYGDSVIVFDKREYARRIDTMTTEDELRSVVFARNAAYDIADDLGLSYFAMFDDDLSQFTFRYVKGGMLVSALVTDFDALFESIVGFIETTGVTSLNIASSGALIGGLAGVYGNGMCWNINQALVVRANDRLKFVGILNEDMNALLLGKDAGQVMLEAYAITKSTPQRGTNDGGLHSLYDDNRQYVRDFYSVIIDPSSLKVIVKRDGTSLRKSKALLYPKIVSGRWKKNAQ</sequence>
<evidence type="ECO:0000313" key="2">
    <source>
        <dbReference type="EMBL" id="DAE21800.1"/>
    </source>
</evidence>
<dbReference type="Pfam" id="PF20691">
    <property type="entry name" value="TAGT"/>
    <property type="match status" value="1"/>
</dbReference>